<dbReference type="Gene3D" id="3.30.250.20">
    <property type="entry name" value="L1 transposable element, C-terminal domain"/>
    <property type="match status" value="1"/>
</dbReference>
<evidence type="ECO:0000259" key="2">
    <source>
        <dbReference type="Pfam" id="PF02994"/>
    </source>
</evidence>
<name>A0A7J8GAS5_ROUAE</name>
<dbReference type="InterPro" id="IPR004244">
    <property type="entry name" value="Transposase_22"/>
</dbReference>
<evidence type="ECO:0000256" key="1">
    <source>
        <dbReference type="ARBA" id="ARBA00061640"/>
    </source>
</evidence>
<dbReference type="Gene3D" id="3.30.70.1820">
    <property type="entry name" value="L1 transposable element, RRM domain"/>
    <property type="match status" value="1"/>
</dbReference>
<feature type="domain" description="L1 transposable element dsRBD-like" evidence="3">
    <location>
        <begin position="95"/>
        <end position="121"/>
    </location>
</feature>
<dbReference type="Proteomes" id="UP000593571">
    <property type="component" value="Unassembled WGS sequence"/>
</dbReference>
<protein>
    <submittedName>
        <fullName evidence="4">Uncharacterized protein</fullName>
    </submittedName>
</protein>
<dbReference type="AlphaFoldDB" id="A0A7J8GAS5"/>
<organism evidence="4 5">
    <name type="scientific">Rousettus aegyptiacus</name>
    <name type="common">Egyptian fruit bat</name>
    <name type="synonym">Pteropus aegyptiacus</name>
    <dbReference type="NCBI Taxonomy" id="9407"/>
    <lineage>
        <taxon>Eukaryota</taxon>
        <taxon>Metazoa</taxon>
        <taxon>Chordata</taxon>
        <taxon>Craniata</taxon>
        <taxon>Vertebrata</taxon>
        <taxon>Euteleostomi</taxon>
        <taxon>Mammalia</taxon>
        <taxon>Eutheria</taxon>
        <taxon>Laurasiatheria</taxon>
        <taxon>Chiroptera</taxon>
        <taxon>Yinpterochiroptera</taxon>
        <taxon>Pteropodoidea</taxon>
        <taxon>Pteropodidae</taxon>
        <taxon>Rousettinae</taxon>
        <taxon>Rousettus</taxon>
    </lineage>
</organism>
<comment type="similarity">
    <text evidence="1">Belongs to the transposase 22 family.</text>
</comment>
<dbReference type="PANTHER" id="PTHR11505">
    <property type="entry name" value="L1 TRANSPOSABLE ELEMENT-RELATED"/>
    <property type="match status" value="1"/>
</dbReference>
<dbReference type="InterPro" id="IPR043636">
    <property type="entry name" value="L1_RRM_dom"/>
</dbReference>
<keyword evidence="5" id="KW-1185">Reference proteome</keyword>
<dbReference type="Pfam" id="PF02994">
    <property type="entry name" value="Transposase_22"/>
    <property type="match status" value="1"/>
</dbReference>
<dbReference type="Pfam" id="PF17490">
    <property type="entry name" value="Tnp_22_dsRBD"/>
    <property type="match status" value="1"/>
</dbReference>
<reference evidence="4 5" key="1">
    <citation type="journal article" date="2020" name="Nature">
        <title>Six reference-quality genomes reveal evolution of bat adaptations.</title>
        <authorList>
            <person name="Jebb D."/>
            <person name="Huang Z."/>
            <person name="Pippel M."/>
            <person name="Hughes G.M."/>
            <person name="Lavrichenko K."/>
            <person name="Devanna P."/>
            <person name="Winkler S."/>
            <person name="Jermiin L.S."/>
            <person name="Skirmuntt E.C."/>
            <person name="Katzourakis A."/>
            <person name="Burkitt-Gray L."/>
            <person name="Ray D.A."/>
            <person name="Sullivan K.A.M."/>
            <person name="Roscito J.G."/>
            <person name="Kirilenko B.M."/>
            <person name="Davalos L.M."/>
            <person name="Corthals A.P."/>
            <person name="Power M.L."/>
            <person name="Jones G."/>
            <person name="Ransome R.D."/>
            <person name="Dechmann D.K.N."/>
            <person name="Locatelli A.G."/>
            <person name="Puechmaille S.J."/>
            <person name="Fedrigo O."/>
            <person name="Jarvis E.D."/>
            <person name="Hiller M."/>
            <person name="Vernes S.C."/>
            <person name="Myers E.W."/>
            <person name="Teeling E.C."/>
        </authorList>
    </citation>
    <scope>NUCLEOTIDE SEQUENCE [LARGE SCALE GENOMIC DNA]</scope>
    <source>
        <strain evidence="4">MRouAeg1</strain>
        <tissue evidence="4">Muscle</tissue>
    </source>
</reference>
<evidence type="ECO:0000313" key="5">
    <source>
        <dbReference type="Proteomes" id="UP000593571"/>
    </source>
</evidence>
<proteinExistence type="inferred from homology"/>
<comment type="caution">
    <text evidence="4">The sequence shown here is derived from an EMBL/GenBank/DDBJ whole genome shotgun (WGS) entry which is preliminary data.</text>
</comment>
<gene>
    <name evidence="4" type="ORF">HJG63_011632</name>
</gene>
<accession>A0A7J8GAS5</accession>
<dbReference type="FunFam" id="3.30.70.1820:FF:000002">
    <property type="entry name" value="LINE-1 retrotransposable element ORF1 protein"/>
    <property type="match status" value="1"/>
</dbReference>
<dbReference type="InterPro" id="IPR042566">
    <property type="entry name" value="L1_C"/>
</dbReference>
<dbReference type="InterPro" id="IPR035300">
    <property type="entry name" value="L1_dsRBD"/>
</dbReference>
<sequence length="160" mass="18761">MGITESEEKEQGLESIFRQIVDKNFPNLRNELKLGIQEVNRTPNYLNPKRPSPGRIVLKLSKINNKDRILRAAREKKMVTCKGKSIRLSSDFSTQTLQARKEWNQIFKLLSERNYQPRIMYLSSPLDMKEKLRPYRHTKIEGILHYEVCTTGNTERGQLI</sequence>
<evidence type="ECO:0000313" key="4">
    <source>
        <dbReference type="EMBL" id="KAF6457036.1"/>
    </source>
</evidence>
<evidence type="ECO:0000259" key="3">
    <source>
        <dbReference type="Pfam" id="PF17490"/>
    </source>
</evidence>
<dbReference type="EMBL" id="JACASE010000006">
    <property type="protein sequence ID" value="KAF6457036.1"/>
    <property type="molecule type" value="Genomic_DNA"/>
</dbReference>
<feature type="domain" description="L1 transposable element RRM" evidence="2">
    <location>
        <begin position="2"/>
        <end position="91"/>
    </location>
</feature>